<protein>
    <submittedName>
        <fullName evidence="1">DUF2971 domain-containing protein</fullName>
    </submittedName>
</protein>
<dbReference type="RefSeq" id="WP_163135455.1">
    <property type="nucleotide sequence ID" value="NZ_JAAILA010000004.1"/>
</dbReference>
<reference evidence="1 2" key="1">
    <citation type="submission" date="2020-02" db="EMBL/GenBank/DDBJ databases">
        <title>Genome sequencing of Aeromonas rivipollensis.</title>
        <authorList>
            <person name="Fono-Tamo Ubani E.K."/>
            <person name="Lekota K.E."/>
        </authorList>
    </citation>
    <scope>NUCLEOTIDE SEQUENCE [LARGE SCALE GENOMIC DNA]</scope>
    <source>
        <strain evidence="1 2">G78</strain>
    </source>
</reference>
<name>A0ABX0CUR7_9GAMM</name>
<dbReference type="EMBL" id="JAAILA010000004">
    <property type="protein sequence ID" value="NEX87643.1"/>
    <property type="molecule type" value="Genomic_DNA"/>
</dbReference>
<comment type="caution">
    <text evidence="1">The sequence shown here is derived from an EMBL/GenBank/DDBJ whole genome shotgun (WGS) entry which is preliminary data.</text>
</comment>
<organism evidence="1 2">
    <name type="scientific">Aeromonas rivipollensis</name>
    <dbReference type="NCBI Taxonomy" id="948519"/>
    <lineage>
        <taxon>Bacteria</taxon>
        <taxon>Pseudomonadati</taxon>
        <taxon>Pseudomonadota</taxon>
        <taxon>Gammaproteobacteria</taxon>
        <taxon>Aeromonadales</taxon>
        <taxon>Aeromonadaceae</taxon>
        <taxon>Aeromonas</taxon>
    </lineage>
</organism>
<dbReference type="InterPro" id="IPR021352">
    <property type="entry name" value="DUF2971"/>
</dbReference>
<proteinExistence type="predicted"/>
<sequence length="349" mass="40123">MLFKYFSEITTDNTSNPLPRVSFLTDGLFRFTQPAFLNDKGSEGKFFPYFNEFSPADIEWARKKDVSISRAGSEELSDNELINYYLRPTGVRVGEIAPHLVKIQSGHQSIDEYDRDTFESTVYAFNKAITDLLSHNIGIFSLCKSENNEHMWTHYASEGRGIAISFNEEHPFFKINKPQDVSYKPKDRATITYYKGALRVNGYPSRSFINVSTKSDTELFMSLLSNGIDIEDLTRRLLFSKANHWSIENEARILLPLSSCEYKCGKEITFTAANELQDCAPGIFLTSSEINLKRIPFSAFDTLYFGYETPPENIEKIIILIKKNSELSHMKVKRMRFNIYGHLQAYDIF</sequence>
<keyword evidence="2" id="KW-1185">Reference proteome</keyword>
<accession>A0ABX0CUR7</accession>
<dbReference type="Proteomes" id="UP000472827">
    <property type="component" value="Unassembled WGS sequence"/>
</dbReference>
<gene>
    <name evidence="1" type="ORF">G4923_02790</name>
</gene>
<evidence type="ECO:0000313" key="2">
    <source>
        <dbReference type="Proteomes" id="UP000472827"/>
    </source>
</evidence>
<evidence type="ECO:0000313" key="1">
    <source>
        <dbReference type="EMBL" id="NEX87643.1"/>
    </source>
</evidence>
<dbReference type="Pfam" id="PF11185">
    <property type="entry name" value="DUF2971"/>
    <property type="match status" value="1"/>
</dbReference>